<evidence type="ECO:0000256" key="5">
    <source>
        <dbReference type="ARBA" id="ARBA00022741"/>
    </source>
</evidence>
<evidence type="ECO:0000256" key="16">
    <source>
        <dbReference type="ARBA" id="ARBA00042156"/>
    </source>
</evidence>
<keyword evidence="6 17" id="KW-0227">DNA damage</keyword>
<dbReference type="InterPro" id="IPR027417">
    <property type="entry name" value="P-loop_NTPase"/>
</dbReference>
<evidence type="ECO:0000256" key="13">
    <source>
        <dbReference type="ARBA" id="ARBA00023204"/>
    </source>
</evidence>
<evidence type="ECO:0000313" key="20">
    <source>
        <dbReference type="Proteomes" id="UP000176527"/>
    </source>
</evidence>
<comment type="caution">
    <text evidence="17">Lacks conserved residue(s) required for the propagation of feature annotation.</text>
</comment>
<dbReference type="InterPro" id="IPR041552">
    <property type="entry name" value="UvrA_DNA-bd"/>
</dbReference>
<dbReference type="CDD" id="cd03271">
    <property type="entry name" value="ABC_UvrA_II"/>
    <property type="match status" value="1"/>
</dbReference>
<evidence type="ECO:0000256" key="3">
    <source>
        <dbReference type="ARBA" id="ARBA00022723"/>
    </source>
</evidence>
<dbReference type="Pfam" id="PF17760">
    <property type="entry name" value="UvrA_inter"/>
    <property type="match status" value="1"/>
</dbReference>
<dbReference type="GO" id="GO:0008270">
    <property type="term" value="F:zinc ion binding"/>
    <property type="evidence" value="ECO:0007669"/>
    <property type="project" value="UniProtKB-UniRule"/>
</dbReference>
<dbReference type="GO" id="GO:0005524">
    <property type="term" value="F:ATP binding"/>
    <property type="evidence" value="ECO:0007669"/>
    <property type="project" value="UniProtKB-UniRule"/>
</dbReference>
<dbReference type="PROSITE" id="PS50893">
    <property type="entry name" value="ABC_TRANSPORTER_2"/>
    <property type="match status" value="1"/>
</dbReference>
<dbReference type="Proteomes" id="UP000176527">
    <property type="component" value="Unassembled WGS sequence"/>
</dbReference>
<dbReference type="CDD" id="cd03270">
    <property type="entry name" value="ABC_UvrA_I"/>
    <property type="match status" value="1"/>
</dbReference>
<reference evidence="19 20" key="1">
    <citation type="journal article" date="2016" name="Nat. Commun.">
        <title>Thousands of microbial genomes shed light on interconnected biogeochemical processes in an aquifer system.</title>
        <authorList>
            <person name="Anantharaman K."/>
            <person name="Brown C.T."/>
            <person name="Hug L.A."/>
            <person name="Sharon I."/>
            <person name="Castelle C.J."/>
            <person name="Probst A.J."/>
            <person name="Thomas B.C."/>
            <person name="Singh A."/>
            <person name="Wilkins M.J."/>
            <person name="Karaoz U."/>
            <person name="Brodie E.L."/>
            <person name="Williams K.H."/>
            <person name="Hubbard S.S."/>
            <person name="Banfield J.F."/>
        </authorList>
    </citation>
    <scope>NUCLEOTIDE SEQUENCE [LARGE SCALE GENOMIC DNA]</scope>
</reference>
<dbReference type="PANTHER" id="PTHR43152:SF3">
    <property type="entry name" value="UVRABC SYSTEM PROTEIN A"/>
    <property type="match status" value="1"/>
</dbReference>
<keyword evidence="7 17" id="KW-0228">DNA excision</keyword>
<dbReference type="Gene3D" id="1.10.8.280">
    <property type="entry name" value="ABC transporter ATPase domain-like"/>
    <property type="match status" value="1"/>
</dbReference>
<organism evidence="19 20">
    <name type="scientific">Candidatus Daviesbacteria bacterium RIFCSPHIGHO2_12_FULL_37_11</name>
    <dbReference type="NCBI Taxonomy" id="1797777"/>
    <lineage>
        <taxon>Bacteria</taxon>
        <taxon>Candidatus Daviesiibacteriota</taxon>
    </lineage>
</organism>
<comment type="similarity">
    <text evidence="14 17">Belongs to the ABC transporter superfamily. UvrA family.</text>
</comment>
<evidence type="ECO:0000259" key="18">
    <source>
        <dbReference type="PROSITE" id="PS50893"/>
    </source>
</evidence>
<dbReference type="PANTHER" id="PTHR43152">
    <property type="entry name" value="UVRABC SYSTEM PROTEIN A"/>
    <property type="match status" value="1"/>
</dbReference>
<sequence>MATNDKIIIRGAREHNLKNIDLEIPKNKLVVLIGISGSGKSSLAFDTLYAEGQRRYVESLSAYARQFLGVMDKPDVDNIEGLSPAISIDQKSASHNPRSTVGTTTEIYDYLRLLYARVGHPHCPVCGREISKMSVDQIVEQVTNVRSHSERAKRVEGSRGRRIMVLSPIVKDRKGEYSALFEDLLKKGFSKVRVDDQVRDLTDDLVLIKTNKHTIDLVVDRLVLDKTVTLSEVKDINKLYPSAKPQDDKKEHDINSTITRLHQSIETALKMGEGSVIVCDVLDASLEFPTNPKKMEDHLYSERFACPIDNIALSEIEPRLFSFNSPHGACPTCTGLGTLLEIDSDAVLNPILSIAEGGILPWSKLATHETWFTRLIEAVGKDYSFDLNTRLGQYSQKAKQVLLNGAGNAEFKVEGKNRQGRWTSFYSAFQGLVPYLKERYKESESDFVKGEIEKYMVKEICPKCKGARLKDEALSVDIDGLNISEATIMSIKEALDWFKKLDIGFSDRERQISKPILKEIISRLQFLVDVGLDYLTLDRASMTLAGGESQRIRLASQIGSGLSGVLYVLDEPSIGLHQRDNTRLIDTLKRLRDLGNTVIVNEHDAETMENADLLVEIGPGAGEHGGKIVAIGTPEEIMKNPNSLTGKYLSGKKKVTIDDYLKPSRHPELVSGSVGIPKRVRNDGDMLKLLGASEHNLKNINVSFPLGQFIAITGVSGSGKSTLIHDILYRVLAYKIYHSREKAGAHKSIEGMEYVDKVVMVDQSPIGRTPRSNPATYTGAFTYIRDLFAASLEAKIRGYGPGRFSFNVKGGRCEVCEGEGQIKIEMQFLPDVYVTCEACSGKRYSREALEILFKEKNISDVLDMTVEEGLKFFGNIPNIKNKIQVLNDVGLGYIKLGQPAPTLSGGEAQRIKLSSELSKRQTGKTIYILDEPTTGLHFADIERLLTILRKLVNFGNTVIIIEHNLDVIKNVDWVIDLGPEGGDAGGKIIAEGTPEQITKIKESYTGQYLAKII</sequence>
<keyword evidence="9 17" id="KW-0862">Zinc</keyword>
<dbReference type="NCBIfam" id="TIGR00630">
    <property type="entry name" value="uvra"/>
    <property type="match status" value="1"/>
</dbReference>
<keyword evidence="17" id="KW-0742">SOS response</keyword>
<feature type="zinc finger region" description="C4-type" evidence="17">
    <location>
        <begin position="813"/>
        <end position="839"/>
    </location>
</feature>
<proteinExistence type="inferred from homology"/>
<keyword evidence="3 17" id="KW-0479">Metal-binding</keyword>
<dbReference type="GO" id="GO:0003677">
    <property type="term" value="F:DNA binding"/>
    <property type="evidence" value="ECO:0007669"/>
    <property type="project" value="UniProtKB-UniRule"/>
</dbReference>
<feature type="binding site" evidence="17">
    <location>
        <begin position="714"/>
        <end position="721"/>
    </location>
    <ligand>
        <name>ATP</name>
        <dbReference type="ChEBI" id="CHEBI:30616"/>
    </ligand>
</feature>
<dbReference type="HAMAP" id="MF_00205">
    <property type="entry name" value="UvrA"/>
    <property type="match status" value="1"/>
</dbReference>
<dbReference type="Gene3D" id="3.40.50.300">
    <property type="entry name" value="P-loop containing nucleotide triphosphate hydrolases"/>
    <property type="match status" value="2"/>
</dbReference>
<dbReference type="InterPro" id="IPR041102">
    <property type="entry name" value="UvrA_inter"/>
</dbReference>
<feature type="domain" description="ABC transporter" evidence="18">
    <location>
        <begin position="681"/>
        <end position="1010"/>
    </location>
</feature>
<comment type="subcellular location">
    <subcellularLocation>
        <location evidence="1 17">Cytoplasm</location>
    </subcellularLocation>
</comment>
<evidence type="ECO:0000256" key="7">
    <source>
        <dbReference type="ARBA" id="ARBA00022769"/>
    </source>
</evidence>
<dbReference type="GO" id="GO:0016887">
    <property type="term" value="F:ATP hydrolysis activity"/>
    <property type="evidence" value="ECO:0007669"/>
    <property type="project" value="InterPro"/>
</dbReference>
<evidence type="ECO:0000256" key="6">
    <source>
        <dbReference type="ARBA" id="ARBA00022763"/>
    </source>
</evidence>
<dbReference type="InterPro" id="IPR003439">
    <property type="entry name" value="ABC_transporter-like_ATP-bd"/>
</dbReference>
<dbReference type="InterPro" id="IPR004602">
    <property type="entry name" value="UvrA"/>
</dbReference>
<dbReference type="InterPro" id="IPR013815">
    <property type="entry name" value="ATP_grasp_subdomain_1"/>
</dbReference>
<dbReference type="PROSITE" id="PS00211">
    <property type="entry name" value="ABC_TRANSPORTER_1"/>
    <property type="match status" value="2"/>
</dbReference>
<keyword evidence="11 17" id="KW-0267">Excision nuclease</keyword>
<accession>A0A1F5KC28</accession>
<dbReference type="GO" id="GO:0009381">
    <property type="term" value="F:excinuclease ABC activity"/>
    <property type="evidence" value="ECO:0007669"/>
    <property type="project" value="UniProtKB-UniRule"/>
</dbReference>
<dbReference type="AlphaFoldDB" id="A0A1F5KC28"/>
<comment type="caution">
    <text evidence="19">The sequence shown here is derived from an EMBL/GenBank/DDBJ whole genome shotgun (WGS) entry which is preliminary data.</text>
</comment>
<keyword evidence="12 17" id="KW-0238">DNA-binding</keyword>
<dbReference type="Gene3D" id="1.20.1580.10">
    <property type="entry name" value="ABC transporter ATPase like domain"/>
    <property type="match status" value="2"/>
</dbReference>
<dbReference type="GO" id="GO:0009380">
    <property type="term" value="C:excinuclease repair complex"/>
    <property type="evidence" value="ECO:0007669"/>
    <property type="project" value="InterPro"/>
</dbReference>
<keyword evidence="5 17" id="KW-0547">Nucleotide-binding</keyword>
<evidence type="ECO:0000256" key="10">
    <source>
        <dbReference type="ARBA" id="ARBA00022840"/>
    </source>
</evidence>
<evidence type="ECO:0000256" key="1">
    <source>
        <dbReference type="ARBA" id="ARBA00004496"/>
    </source>
</evidence>
<keyword evidence="13 17" id="KW-0234">DNA repair</keyword>
<keyword evidence="4 17" id="KW-0677">Repeat</keyword>
<evidence type="ECO:0000256" key="2">
    <source>
        <dbReference type="ARBA" id="ARBA00022490"/>
    </source>
</evidence>
<dbReference type="GO" id="GO:0009432">
    <property type="term" value="P:SOS response"/>
    <property type="evidence" value="ECO:0007669"/>
    <property type="project" value="UniProtKB-UniRule"/>
</dbReference>
<dbReference type="EMBL" id="MFDE01000019">
    <property type="protein sequence ID" value="OGE38497.1"/>
    <property type="molecule type" value="Genomic_DNA"/>
</dbReference>
<keyword evidence="10 17" id="KW-0067">ATP-binding</keyword>
<dbReference type="GO" id="GO:0006289">
    <property type="term" value="P:nucleotide-excision repair"/>
    <property type="evidence" value="ECO:0007669"/>
    <property type="project" value="UniProtKB-UniRule"/>
</dbReference>
<keyword evidence="2 17" id="KW-0963">Cytoplasm</keyword>
<evidence type="ECO:0000256" key="11">
    <source>
        <dbReference type="ARBA" id="ARBA00022881"/>
    </source>
</evidence>
<gene>
    <name evidence="17" type="primary">uvrA</name>
    <name evidence="19" type="ORF">A3F00_05460</name>
</gene>
<evidence type="ECO:0000256" key="14">
    <source>
        <dbReference type="ARBA" id="ARBA00038000"/>
    </source>
</evidence>
<evidence type="ECO:0000256" key="17">
    <source>
        <dbReference type="HAMAP-Rule" id="MF_00205"/>
    </source>
</evidence>
<evidence type="ECO:0000256" key="9">
    <source>
        <dbReference type="ARBA" id="ARBA00022833"/>
    </source>
</evidence>
<dbReference type="InterPro" id="IPR017871">
    <property type="entry name" value="ABC_transporter-like_CS"/>
</dbReference>
<dbReference type="GO" id="GO:0005737">
    <property type="term" value="C:cytoplasm"/>
    <property type="evidence" value="ECO:0007669"/>
    <property type="project" value="UniProtKB-SubCell"/>
</dbReference>
<dbReference type="SMART" id="SM00382">
    <property type="entry name" value="AAA"/>
    <property type="match status" value="1"/>
</dbReference>
<comment type="subunit">
    <text evidence="17">Forms a heterotetramer with UvrB during the search for lesions.</text>
</comment>
<evidence type="ECO:0000256" key="12">
    <source>
        <dbReference type="ARBA" id="ARBA00023125"/>
    </source>
</evidence>
<name>A0A1F5KC28_9BACT</name>
<dbReference type="Pfam" id="PF17755">
    <property type="entry name" value="UvrA_DNA-bind"/>
    <property type="match status" value="1"/>
</dbReference>
<dbReference type="FunFam" id="1.20.1580.10:FF:000002">
    <property type="entry name" value="UvrABC system protein A"/>
    <property type="match status" value="1"/>
</dbReference>
<evidence type="ECO:0000256" key="15">
    <source>
        <dbReference type="ARBA" id="ARBA00039316"/>
    </source>
</evidence>
<evidence type="ECO:0000256" key="4">
    <source>
        <dbReference type="ARBA" id="ARBA00022737"/>
    </source>
</evidence>
<evidence type="ECO:0000256" key="8">
    <source>
        <dbReference type="ARBA" id="ARBA00022771"/>
    </source>
</evidence>
<evidence type="ECO:0000313" key="19">
    <source>
        <dbReference type="EMBL" id="OGE38497.1"/>
    </source>
</evidence>
<comment type="function">
    <text evidence="17">The UvrABC repair system catalyzes the recognition and processing of DNA lesions. UvrA is an ATPase and a DNA-binding protein. A damage recognition complex composed of 2 UvrA and 2 UvrB subunits scans DNA for abnormalities. When the presence of a lesion has been verified by UvrB, the UvrA molecules dissociate.</text>
</comment>
<protein>
    <recommendedName>
        <fullName evidence="15 17">UvrABC system protein A</fullName>
        <shortName evidence="17">UvrA protein</shortName>
    </recommendedName>
    <alternativeName>
        <fullName evidence="16 17">Excinuclease ABC subunit A</fullName>
    </alternativeName>
</protein>
<feature type="binding site" evidence="17">
    <location>
        <begin position="34"/>
        <end position="41"/>
    </location>
    <ligand>
        <name>ATP</name>
        <dbReference type="ChEBI" id="CHEBI:30616"/>
    </ligand>
</feature>
<dbReference type="InterPro" id="IPR003593">
    <property type="entry name" value="AAA+_ATPase"/>
</dbReference>
<keyword evidence="8 17" id="KW-0863">Zinc-finger</keyword>
<dbReference type="SUPFAM" id="SSF52540">
    <property type="entry name" value="P-loop containing nucleoside triphosphate hydrolases"/>
    <property type="match status" value="3"/>
</dbReference>
<dbReference type="Gene3D" id="3.30.1490.20">
    <property type="entry name" value="ATP-grasp fold, A domain"/>
    <property type="match status" value="1"/>
</dbReference>